<dbReference type="Proteomes" id="UP001324427">
    <property type="component" value="Unassembled WGS sequence"/>
</dbReference>
<reference evidence="1 2" key="1">
    <citation type="submission" date="2021-11" db="EMBL/GenBank/DDBJ databases">
        <title>Black yeast isolated from Biological Soil Crust.</title>
        <authorList>
            <person name="Kurbessoian T."/>
        </authorList>
    </citation>
    <scope>NUCLEOTIDE SEQUENCE [LARGE SCALE GENOMIC DNA]</scope>
    <source>
        <strain evidence="1 2">CCFEE 5522</strain>
    </source>
</reference>
<proteinExistence type="predicted"/>
<dbReference type="PANTHER" id="PTHR42085:SF1">
    <property type="entry name" value="F-BOX DOMAIN-CONTAINING PROTEIN"/>
    <property type="match status" value="1"/>
</dbReference>
<protein>
    <submittedName>
        <fullName evidence="1">Uncharacterized protein</fullName>
    </submittedName>
</protein>
<dbReference type="PANTHER" id="PTHR42085">
    <property type="entry name" value="F-BOX DOMAIN-CONTAINING PROTEIN"/>
    <property type="match status" value="1"/>
</dbReference>
<evidence type="ECO:0000313" key="1">
    <source>
        <dbReference type="EMBL" id="KAK4550182.1"/>
    </source>
</evidence>
<gene>
    <name evidence="1" type="ORF">LTR36_003149</name>
</gene>
<comment type="caution">
    <text evidence="1">The sequence shown here is derived from an EMBL/GenBank/DDBJ whole genome shotgun (WGS) entry which is preliminary data.</text>
</comment>
<name>A0AAV9JX97_9PEZI</name>
<sequence length="222" mass="25166">MDNSPFARLPAEIRNHVYALVLKRDTPYVLTSARNLRNLVLEGNSEQKHPLGLSATCKALNAEFTPFFYAENRFIIKCPVRQELLTLFRKFKDVIGARNATALRSFTVDAGRILCHEWELCYREDIKKLIVGCYLDDVQQTPECEVMNKVHFVYGEAPYTPERCGVAMGLRVGCCNGSWSRIIENLDATMRTHKEVTVTTAAGAVKLLLLELRKALPIDMRS</sequence>
<dbReference type="EMBL" id="JAVFHQ010000002">
    <property type="protein sequence ID" value="KAK4550182.1"/>
    <property type="molecule type" value="Genomic_DNA"/>
</dbReference>
<keyword evidence="2" id="KW-1185">Reference proteome</keyword>
<organism evidence="1 2">
    <name type="scientific">Oleoguttula mirabilis</name>
    <dbReference type="NCBI Taxonomy" id="1507867"/>
    <lineage>
        <taxon>Eukaryota</taxon>
        <taxon>Fungi</taxon>
        <taxon>Dikarya</taxon>
        <taxon>Ascomycota</taxon>
        <taxon>Pezizomycotina</taxon>
        <taxon>Dothideomycetes</taxon>
        <taxon>Dothideomycetidae</taxon>
        <taxon>Mycosphaerellales</taxon>
        <taxon>Teratosphaeriaceae</taxon>
        <taxon>Oleoguttula</taxon>
    </lineage>
</organism>
<accession>A0AAV9JX97</accession>
<dbReference type="InterPro" id="IPR038883">
    <property type="entry name" value="AN11006-like"/>
</dbReference>
<evidence type="ECO:0000313" key="2">
    <source>
        <dbReference type="Proteomes" id="UP001324427"/>
    </source>
</evidence>
<dbReference type="AlphaFoldDB" id="A0AAV9JX97"/>